<keyword evidence="2" id="KW-1185">Reference proteome</keyword>
<evidence type="ECO:0000313" key="3">
    <source>
        <dbReference type="RefSeq" id="XP_011014435.1"/>
    </source>
</evidence>
<dbReference type="Pfam" id="PF08387">
    <property type="entry name" value="FBD"/>
    <property type="match status" value="1"/>
</dbReference>
<name>A0AAJ6XD29_POPEU</name>
<dbReference type="KEGG" id="peu:105118233"/>
<evidence type="ECO:0000259" key="1">
    <source>
        <dbReference type="SMART" id="SM00579"/>
    </source>
</evidence>
<reference evidence="3" key="1">
    <citation type="submission" date="2025-08" db="UniProtKB">
        <authorList>
            <consortium name="RefSeq"/>
        </authorList>
    </citation>
    <scope>IDENTIFICATION</scope>
</reference>
<protein>
    <submittedName>
        <fullName evidence="3">Uncharacterized protein LOC105118233</fullName>
    </submittedName>
</protein>
<dbReference type="Proteomes" id="UP000694918">
    <property type="component" value="Unplaced"/>
</dbReference>
<dbReference type="AlphaFoldDB" id="A0AAJ6XD29"/>
<proteinExistence type="predicted"/>
<gene>
    <name evidence="3" type="primary">LOC105118233</name>
</gene>
<dbReference type="GeneID" id="105118233"/>
<feature type="domain" description="FBD" evidence="1">
    <location>
        <begin position="148"/>
        <end position="219"/>
    </location>
</feature>
<dbReference type="InterPro" id="IPR006566">
    <property type="entry name" value="FBD"/>
</dbReference>
<accession>A0AAJ6XD29</accession>
<dbReference type="PANTHER" id="PTHR34145:SF28">
    <property type="entry name" value="F-BOX DOMAIN-CONTAINING PROTEIN"/>
    <property type="match status" value="1"/>
</dbReference>
<dbReference type="RefSeq" id="XP_011014435.1">
    <property type="nucleotide sequence ID" value="XM_011016133.1"/>
</dbReference>
<dbReference type="InterPro" id="IPR053772">
    <property type="entry name" value="At1g61320/At1g61330-like"/>
</dbReference>
<dbReference type="PANTHER" id="PTHR34145">
    <property type="entry name" value="OS02G0105600 PROTEIN"/>
    <property type="match status" value="1"/>
</dbReference>
<organism evidence="2 3">
    <name type="scientific">Populus euphratica</name>
    <name type="common">Euphrates poplar</name>
    <dbReference type="NCBI Taxonomy" id="75702"/>
    <lineage>
        <taxon>Eukaryota</taxon>
        <taxon>Viridiplantae</taxon>
        <taxon>Streptophyta</taxon>
        <taxon>Embryophyta</taxon>
        <taxon>Tracheophyta</taxon>
        <taxon>Spermatophyta</taxon>
        <taxon>Magnoliopsida</taxon>
        <taxon>eudicotyledons</taxon>
        <taxon>Gunneridae</taxon>
        <taxon>Pentapetalae</taxon>
        <taxon>rosids</taxon>
        <taxon>fabids</taxon>
        <taxon>Malpighiales</taxon>
        <taxon>Salicaceae</taxon>
        <taxon>Saliceae</taxon>
        <taxon>Populus</taxon>
    </lineage>
</organism>
<sequence length="230" mass="25556">MDLEGIDIKAIGLSILVLNSVSCSVYMKINTPSLVEFGFCSDGGLVQKSTQIHSRIIDFLERCCGLLQQQNPNNGFVKCSNPFGQLHALSISLALDSQMEQHILDHIFRLCTHLQRLGISIPPKNLGPSDWELPYPTSMFWEKRELHDSITHSLKLVKIKGFCGKKEEIIFAKHLLRKAPMLRRFVIECDENCSEIGARETLGLPLEPRASISLSIVLKPQASAAGCATV</sequence>
<dbReference type="SMART" id="SM00579">
    <property type="entry name" value="FBD"/>
    <property type="match status" value="1"/>
</dbReference>
<evidence type="ECO:0000313" key="2">
    <source>
        <dbReference type="Proteomes" id="UP000694918"/>
    </source>
</evidence>